<dbReference type="AlphaFoldDB" id="A0A0N4XJ25"/>
<keyword evidence="1" id="KW-0812">Transmembrane</keyword>
<evidence type="ECO:0000313" key="4">
    <source>
        <dbReference type="WBParaSite" id="NBR_0000252701-mRNA-1"/>
    </source>
</evidence>
<feature type="transmembrane region" description="Helical" evidence="1">
    <location>
        <begin position="67"/>
        <end position="92"/>
    </location>
</feature>
<name>A0A0N4XJ25_NIPBR</name>
<protein>
    <submittedName>
        <fullName evidence="4">Ovule protein</fullName>
    </submittedName>
</protein>
<evidence type="ECO:0000313" key="2">
    <source>
        <dbReference type="EMBL" id="VDL66117.1"/>
    </source>
</evidence>
<reference evidence="2 3" key="2">
    <citation type="submission" date="2018-11" db="EMBL/GenBank/DDBJ databases">
        <authorList>
            <consortium name="Pathogen Informatics"/>
        </authorList>
    </citation>
    <scope>NUCLEOTIDE SEQUENCE [LARGE SCALE GENOMIC DNA]</scope>
</reference>
<dbReference type="WBParaSite" id="NBR_0000252701-mRNA-1">
    <property type="protein sequence ID" value="NBR_0000252701-mRNA-1"/>
    <property type="gene ID" value="NBR_0000252701"/>
</dbReference>
<evidence type="ECO:0000256" key="1">
    <source>
        <dbReference type="SAM" id="Phobius"/>
    </source>
</evidence>
<accession>A0A0N4XJ25</accession>
<keyword evidence="1" id="KW-1133">Transmembrane helix</keyword>
<feature type="transmembrane region" description="Helical" evidence="1">
    <location>
        <begin position="32"/>
        <end position="55"/>
    </location>
</feature>
<gene>
    <name evidence="2" type="ORF">NBR_LOCUS2528</name>
</gene>
<evidence type="ECO:0000313" key="3">
    <source>
        <dbReference type="Proteomes" id="UP000271162"/>
    </source>
</evidence>
<sequence>MISRWTVVVGGLAVVLLRKLRSFVITTLYTLVHVPLNAIMTPVLLLFSNGITNNFEDVMSKNAVHDVAPVGCGFIHLKCSFLLLFAYFLLIVTSG</sequence>
<organism evidence="4">
    <name type="scientific">Nippostrongylus brasiliensis</name>
    <name type="common">Rat hookworm</name>
    <dbReference type="NCBI Taxonomy" id="27835"/>
    <lineage>
        <taxon>Eukaryota</taxon>
        <taxon>Metazoa</taxon>
        <taxon>Ecdysozoa</taxon>
        <taxon>Nematoda</taxon>
        <taxon>Chromadorea</taxon>
        <taxon>Rhabditida</taxon>
        <taxon>Rhabditina</taxon>
        <taxon>Rhabditomorpha</taxon>
        <taxon>Strongyloidea</taxon>
        <taxon>Heligmosomidae</taxon>
        <taxon>Nippostrongylus</taxon>
    </lineage>
</organism>
<keyword evidence="1" id="KW-0472">Membrane</keyword>
<dbReference type="Proteomes" id="UP000271162">
    <property type="component" value="Unassembled WGS sequence"/>
</dbReference>
<dbReference type="EMBL" id="UYSL01002948">
    <property type="protein sequence ID" value="VDL66117.1"/>
    <property type="molecule type" value="Genomic_DNA"/>
</dbReference>
<proteinExistence type="predicted"/>
<keyword evidence="3" id="KW-1185">Reference proteome</keyword>
<reference evidence="4" key="1">
    <citation type="submission" date="2017-02" db="UniProtKB">
        <authorList>
            <consortium name="WormBaseParasite"/>
        </authorList>
    </citation>
    <scope>IDENTIFICATION</scope>
</reference>